<dbReference type="InterPro" id="IPR050207">
    <property type="entry name" value="Trans_regulatory_Fis"/>
</dbReference>
<dbReference type="OrthoDB" id="9802388at2"/>
<gene>
    <name evidence="5" type="ORF">LPB072_19415</name>
    <name evidence="6" type="ORF">LPB72_05135</name>
</gene>
<dbReference type="Proteomes" id="UP000185680">
    <property type="component" value="Chromosome"/>
</dbReference>
<proteinExistence type="inferred from homology"/>
<evidence type="ECO:0000256" key="3">
    <source>
        <dbReference type="ARBA" id="ARBA00029540"/>
    </source>
</evidence>
<dbReference type="KEGG" id="hyl:LPB072_19415"/>
<dbReference type="InterPro" id="IPR005412">
    <property type="entry name" value="Fis_DNA-bd"/>
</dbReference>
<feature type="domain" description="DNA binding HTH" evidence="4">
    <location>
        <begin position="36"/>
        <end position="74"/>
    </location>
</feature>
<sequence length="79" mass="9050">MSKHNNLHDCVRDSLEVYFQDLNGTDPAGLHDMLVKAVEKPLLEVVMQQSQNNQSRAAQWLGLNRNTLRKKLLEHGLIE</sequence>
<evidence type="ECO:0000313" key="6">
    <source>
        <dbReference type="EMBL" id="OAD43231.1"/>
    </source>
</evidence>
<dbReference type="SUPFAM" id="SSF46689">
    <property type="entry name" value="Homeodomain-like"/>
    <property type="match status" value="1"/>
</dbReference>
<evidence type="ECO:0000313" key="8">
    <source>
        <dbReference type="Proteomes" id="UP000185680"/>
    </source>
</evidence>
<evidence type="ECO:0000313" key="7">
    <source>
        <dbReference type="Proteomes" id="UP000185657"/>
    </source>
</evidence>
<dbReference type="InterPro" id="IPR002197">
    <property type="entry name" value="HTH_Fis"/>
</dbReference>
<keyword evidence="7" id="KW-1185">Reference proteome</keyword>
<protein>
    <recommendedName>
        <fullName evidence="3">Putative Fis-like DNA-binding protein</fullName>
    </recommendedName>
</protein>
<dbReference type="GO" id="GO:0006355">
    <property type="term" value="P:regulation of DNA-templated transcription"/>
    <property type="evidence" value="ECO:0007669"/>
    <property type="project" value="InterPro"/>
</dbReference>
<dbReference type="PANTHER" id="PTHR47918:SF1">
    <property type="entry name" value="DNA-BINDING PROTEIN FIS"/>
    <property type="match status" value="1"/>
</dbReference>
<comment type="similarity">
    <text evidence="1">Belongs to the transcriptional regulatory Fis family.</text>
</comment>
<evidence type="ECO:0000256" key="1">
    <source>
        <dbReference type="ARBA" id="ARBA00008559"/>
    </source>
</evidence>
<dbReference type="STRING" id="1763535.LPB072_19415"/>
<dbReference type="PANTHER" id="PTHR47918">
    <property type="entry name" value="DNA-BINDING PROTEIN FIS"/>
    <property type="match status" value="1"/>
</dbReference>
<dbReference type="EMBL" id="LVWD01000004">
    <property type="protein sequence ID" value="OAD43231.1"/>
    <property type="molecule type" value="Genomic_DNA"/>
</dbReference>
<dbReference type="RefSeq" id="WP_066086757.1">
    <property type="nucleotide sequence ID" value="NZ_CP017476.1"/>
</dbReference>
<dbReference type="EMBL" id="CP017476">
    <property type="protein sequence ID" value="AOW14672.1"/>
    <property type="molecule type" value="Genomic_DNA"/>
</dbReference>
<evidence type="ECO:0000259" key="4">
    <source>
        <dbReference type="Pfam" id="PF02954"/>
    </source>
</evidence>
<evidence type="ECO:0000256" key="2">
    <source>
        <dbReference type="ARBA" id="ARBA00023125"/>
    </source>
</evidence>
<accession>A0A167INB1</accession>
<dbReference type="NCBIfam" id="NF002517">
    <property type="entry name" value="PRK01905.1"/>
    <property type="match status" value="1"/>
</dbReference>
<organism evidence="5 8">
    <name type="scientific">Hydrogenophaga crassostreae</name>
    <dbReference type="NCBI Taxonomy" id="1763535"/>
    <lineage>
        <taxon>Bacteria</taxon>
        <taxon>Pseudomonadati</taxon>
        <taxon>Pseudomonadota</taxon>
        <taxon>Betaproteobacteria</taxon>
        <taxon>Burkholderiales</taxon>
        <taxon>Comamonadaceae</taxon>
        <taxon>Hydrogenophaga</taxon>
    </lineage>
</organism>
<dbReference type="Proteomes" id="UP000185657">
    <property type="component" value="Unassembled WGS sequence"/>
</dbReference>
<reference evidence="6 7" key="1">
    <citation type="submission" date="2016-02" db="EMBL/GenBank/DDBJ databases">
        <title>Draft genome sequence of Hydrogenophaga sp. LPB0072.</title>
        <authorList>
            <person name="Shin S.-K."/>
            <person name="Yi H."/>
        </authorList>
    </citation>
    <scope>NUCLEOTIDE SEQUENCE [LARGE SCALE GENOMIC DNA]</scope>
    <source>
        <strain evidence="6 7">LPB0072</strain>
    </source>
</reference>
<keyword evidence="2" id="KW-0238">DNA-binding</keyword>
<dbReference type="Gene3D" id="1.10.10.60">
    <property type="entry name" value="Homeodomain-like"/>
    <property type="match status" value="1"/>
</dbReference>
<dbReference type="PIRSF" id="PIRSF002097">
    <property type="entry name" value="DNA-binding_Fis"/>
    <property type="match status" value="1"/>
</dbReference>
<dbReference type="PRINTS" id="PR01591">
    <property type="entry name" value="DNABINDNGFIS"/>
</dbReference>
<dbReference type="AlphaFoldDB" id="A0A167INB1"/>
<dbReference type="GO" id="GO:0043565">
    <property type="term" value="F:sequence-specific DNA binding"/>
    <property type="evidence" value="ECO:0007669"/>
    <property type="project" value="InterPro"/>
</dbReference>
<evidence type="ECO:0000313" key="5">
    <source>
        <dbReference type="EMBL" id="AOW14672.1"/>
    </source>
</evidence>
<name>A0A167INB1_9BURK</name>
<dbReference type="Pfam" id="PF02954">
    <property type="entry name" value="HTH_8"/>
    <property type="match status" value="1"/>
</dbReference>
<dbReference type="PRINTS" id="PR01590">
    <property type="entry name" value="HTHFIS"/>
</dbReference>
<reference evidence="5 8" key="2">
    <citation type="submission" date="2016-10" db="EMBL/GenBank/DDBJ databases">
        <title>Hydorgenophaga sp. LPB0072 isolated from gastropod.</title>
        <authorList>
            <person name="Kim E."/>
            <person name="Yi H."/>
        </authorList>
    </citation>
    <scope>NUCLEOTIDE SEQUENCE [LARGE SCALE GENOMIC DNA]</scope>
    <source>
        <strain evidence="5 8">LPB0072</strain>
    </source>
</reference>
<dbReference type="InterPro" id="IPR009057">
    <property type="entry name" value="Homeodomain-like_sf"/>
</dbReference>